<feature type="compositionally biased region" description="Basic and acidic residues" evidence="7">
    <location>
        <begin position="68"/>
        <end position="78"/>
    </location>
</feature>
<dbReference type="PROSITE" id="PS50105">
    <property type="entry name" value="SAM_DOMAIN"/>
    <property type="match status" value="1"/>
</dbReference>
<dbReference type="STRING" id="307972.A0A2G8LPG8"/>
<dbReference type="AlphaFoldDB" id="A0A2G8LPG8"/>
<comment type="catalytic activity">
    <reaction evidence="6">
        <text>NAD(+) + H2O = ADP-D-ribose + nicotinamide + H(+)</text>
        <dbReference type="Rhea" id="RHEA:16301"/>
        <dbReference type="ChEBI" id="CHEBI:15377"/>
        <dbReference type="ChEBI" id="CHEBI:15378"/>
        <dbReference type="ChEBI" id="CHEBI:17154"/>
        <dbReference type="ChEBI" id="CHEBI:57540"/>
        <dbReference type="ChEBI" id="CHEBI:57967"/>
        <dbReference type="EC" id="3.2.2.6"/>
    </reaction>
    <physiologicalReaction direction="left-to-right" evidence="6">
        <dbReference type="Rhea" id="RHEA:16302"/>
    </physiologicalReaction>
</comment>
<dbReference type="SUPFAM" id="SSF52200">
    <property type="entry name" value="Toll/Interleukin receptor TIR domain"/>
    <property type="match status" value="1"/>
</dbReference>
<dbReference type="EC" id="3.2.2.6" evidence="2"/>
<evidence type="ECO:0000313" key="9">
    <source>
        <dbReference type="EMBL" id="PIK62153.1"/>
    </source>
</evidence>
<feature type="compositionally biased region" description="Polar residues" evidence="7">
    <location>
        <begin position="50"/>
        <end position="66"/>
    </location>
</feature>
<dbReference type="InterPro" id="IPR011989">
    <property type="entry name" value="ARM-like"/>
</dbReference>
<dbReference type="GO" id="GO:0061809">
    <property type="term" value="F:NAD+ nucleosidase activity, cyclic ADP-ribose generating"/>
    <property type="evidence" value="ECO:0007669"/>
    <property type="project" value="UniProtKB-EC"/>
</dbReference>
<name>A0A2G8LPG8_STIJA</name>
<dbReference type="Gene3D" id="3.40.50.10140">
    <property type="entry name" value="Toll/interleukin-1 receptor homology (TIR) domain"/>
    <property type="match status" value="1"/>
</dbReference>
<evidence type="ECO:0000313" key="10">
    <source>
        <dbReference type="Proteomes" id="UP000230750"/>
    </source>
</evidence>
<dbReference type="GO" id="GO:0007165">
    <property type="term" value="P:signal transduction"/>
    <property type="evidence" value="ECO:0007669"/>
    <property type="project" value="InterPro"/>
</dbReference>
<dbReference type="Pfam" id="PF13676">
    <property type="entry name" value="TIR_2"/>
    <property type="match status" value="1"/>
</dbReference>
<sequence>MHINLFFNIPGNQLSDMSGNIQSLAPKLLTRQTSEEEQEKVVKQGHVSEYSESSIATSTGTESNTFDGAKRESDGVTEGIRDKDLFENAHCSNDSECEVNSQAKDVRCEVVSSEPTEGDNKIDGLRGGTSSSREDGQGQHQPDEEEAENADEKSEENQLEETILIKIQSWLVELRGMETFSTDRALEILKGIANHHWQHPQFRGSIASAVDRVQGADILLTVLKSLSKEGLFKRNNVWYPANYCYNVVWNLSDESSELAASLGDCGIIGLCATNVAHKPYIDHLEKKNVMFLIKASLSILHNLSKIPANRRQFRENDLVQKLLPFTTTDHKYLKALCMLILANIVDEDQESLLDEKGTIEFLIKLLKEAQESEDRRAQGLSCTELANGLGRLAVNDTNKLKIQSANGLPPFINMLNSEDILEQEAATEALWSLSFDPSICKLLSTNEKALSSLRHLQSCGNKAVELSAKGTMWMLRQVRKSIEDEGSVDSKKRGRPKSSRQSSLRRIHVMISYQWSSQKMVLKIRDVLVAAGYIVWVDVDRMCGSTLQAMAEAVEKAAAVIICMSEGYKMSPNCRTEAEYAYQLQKWIIPLMMDMYYEPDGWLGLILGAKYYMDFSGIVPFEESVQKLTRELDSSKGSFETPDSVFVEENVEPDITKSCELSCQASPPGTMNWRAEDVQSWLMEHNLEKYQDSFQECTGKLLHQMKALRQEAPEFFFRSLKEDLGISNFFDILRFTEALQDIR</sequence>
<evidence type="ECO:0000256" key="6">
    <source>
        <dbReference type="ARBA" id="ARBA00047304"/>
    </source>
</evidence>
<evidence type="ECO:0000256" key="3">
    <source>
        <dbReference type="ARBA" id="ARBA00022588"/>
    </source>
</evidence>
<dbReference type="Gene3D" id="1.25.10.10">
    <property type="entry name" value="Leucine-rich Repeat Variant"/>
    <property type="match status" value="1"/>
</dbReference>
<dbReference type="InterPro" id="IPR001660">
    <property type="entry name" value="SAM"/>
</dbReference>
<dbReference type="SUPFAM" id="SSF47769">
    <property type="entry name" value="SAM/Pointed domain"/>
    <property type="match status" value="1"/>
</dbReference>
<gene>
    <name evidence="9" type="ORF">BSL78_00875</name>
</gene>
<dbReference type="EMBL" id="MRZV01000017">
    <property type="protein sequence ID" value="PIK62153.1"/>
    <property type="molecule type" value="Genomic_DNA"/>
</dbReference>
<keyword evidence="5" id="KW-0520">NAD</keyword>
<evidence type="ECO:0000256" key="7">
    <source>
        <dbReference type="SAM" id="MobiDB-lite"/>
    </source>
</evidence>
<comment type="similarity">
    <text evidence="1">Belongs to the SARM1 family.</text>
</comment>
<proteinExistence type="inferred from homology"/>
<dbReference type="Pfam" id="PF00514">
    <property type="entry name" value="Arm"/>
    <property type="match status" value="1"/>
</dbReference>
<keyword evidence="10" id="KW-1185">Reference proteome</keyword>
<feature type="domain" description="SAM" evidence="8">
    <location>
        <begin position="673"/>
        <end position="743"/>
    </location>
</feature>
<feature type="region of interest" description="Disordered" evidence="7">
    <location>
        <begin position="95"/>
        <end position="157"/>
    </location>
</feature>
<dbReference type="PANTHER" id="PTHR46270">
    <property type="entry name" value="ARMADILLO-TYPE FOLD-RELATED"/>
    <property type="match status" value="1"/>
</dbReference>
<dbReference type="InterPro" id="IPR035897">
    <property type="entry name" value="Toll_tir_struct_dom_sf"/>
</dbReference>
<dbReference type="PANTHER" id="PTHR46270:SF2">
    <property type="entry name" value="TIR DOMAIN-CONTAINING PROTEIN"/>
    <property type="match status" value="1"/>
</dbReference>
<dbReference type="Pfam" id="PF00536">
    <property type="entry name" value="SAM_1"/>
    <property type="match status" value="1"/>
</dbReference>
<keyword evidence="4" id="KW-0391">Immunity</keyword>
<dbReference type="InterPro" id="IPR013761">
    <property type="entry name" value="SAM/pointed_sf"/>
</dbReference>
<protein>
    <recommendedName>
        <fullName evidence="2">ADP-ribosyl cyclase/cyclic ADP-ribose hydrolase</fullName>
        <ecNumber evidence="2">3.2.2.6</ecNumber>
    </recommendedName>
</protein>
<dbReference type="InterPro" id="IPR000157">
    <property type="entry name" value="TIR_dom"/>
</dbReference>
<dbReference type="InterPro" id="IPR000225">
    <property type="entry name" value="Armadillo"/>
</dbReference>
<dbReference type="SUPFAM" id="SSF48371">
    <property type="entry name" value="ARM repeat"/>
    <property type="match status" value="1"/>
</dbReference>
<evidence type="ECO:0000259" key="8">
    <source>
        <dbReference type="PROSITE" id="PS50105"/>
    </source>
</evidence>
<dbReference type="Gene3D" id="1.10.150.50">
    <property type="entry name" value="Transcription Factor, Ets-1"/>
    <property type="match status" value="1"/>
</dbReference>
<keyword evidence="3" id="KW-0399">Innate immunity</keyword>
<dbReference type="InterPro" id="IPR016024">
    <property type="entry name" value="ARM-type_fold"/>
</dbReference>
<evidence type="ECO:0000256" key="2">
    <source>
        <dbReference type="ARBA" id="ARBA00011982"/>
    </source>
</evidence>
<organism evidence="9 10">
    <name type="scientific">Stichopus japonicus</name>
    <name type="common">Sea cucumber</name>
    <dbReference type="NCBI Taxonomy" id="307972"/>
    <lineage>
        <taxon>Eukaryota</taxon>
        <taxon>Metazoa</taxon>
        <taxon>Echinodermata</taxon>
        <taxon>Eleutherozoa</taxon>
        <taxon>Echinozoa</taxon>
        <taxon>Holothuroidea</taxon>
        <taxon>Aspidochirotacea</taxon>
        <taxon>Aspidochirotida</taxon>
        <taxon>Stichopodidae</taxon>
        <taxon>Apostichopus</taxon>
    </lineage>
</organism>
<evidence type="ECO:0000256" key="5">
    <source>
        <dbReference type="ARBA" id="ARBA00023027"/>
    </source>
</evidence>
<dbReference type="Proteomes" id="UP000230750">
    <property type="component" value="Unassembled WGS sequence"/>
</dbReference>
<comment type="caution">
    <text evidence="9">The sequence shown here is derived from an EMBL/GenBank/DDBJ whole genome shotgun (WGS) entry which is preliminary data.</text>
</comment>
<dbReference type="GO" id="GO:0045087">
    <property type="term" value="P:innate immune response"/>
    <property type="evidence" value="ECO:0007669"/>
    <property type="project" value="UniProtKB-KW"/>
</dbReference>
<dbReference type="OrthoDB" id="2148946at2759"/>
<evidence type="ECO:0000256" key="1">
    <source>
        <dbReference type="ARBA" id="ARBA00008291"/>
    </source>
</evidence>
<evidence type="ECO:0000256" key="4">
    <source>
        <dbReference type="ARBA" id="ARBA00022859"/>
    </source>
</evidence>
<feature type="region of interest" description="Disordered" evidence="7">
    <location>
        <begin position="44"/>
        <end position="78"/>
    </location>
</feature>
<reference evidence="9 10" key="1">
    <citation type="journal article" date="2017" name="PLoS Biol.">
        <title>The sea cucumber genome provides insights into morphological evolution and visceral regeneration.</title>
        <authorList>
            <person name="Zhang X."/>
            <person name="Sun L."/>
            <person name="Yuan J."/>
            <person name="Sun Y."/>
            <person name="Gao Y."/>
            <person name="Zhang L."/>
            <person name="Li S."/>
            <person name="Dai H."/>
            <person name="Hamel J.F."/>
            <person name="Liu C."/>
            <person name="Yu Y."/>
            <person name="Liu S."/>
            <person name="Lin W."/>
            <person name="Guo K."/>
            <person name="Jin S."/>
            <person name="Xu P."/>
            <person name="Storey K.B."/>
            <person name="Huan P."/>
            <person name="Zhang T."/>
            <person name="Zhou Y."/>
            <person name="Zhang J."/>
            <person name="Lin C."/>
            <person name="Li X."/>
            <person name="Xing L."/>
            <person name="Huo D."/>
            <person name="Sun M."/>
            <person name="Wang L."/>
            <person name="Mercier A."/>
            <person name="Li F."/>
            <person name="Yang H."/>
            <person name="Xiang J."/>
        </authorList>
    </citation>
    <scope>NUCLEOTIDE SEQUENCE [LARGE SCALE GENOMIC DNA]</scope>
    <source>
        <strain evidence="9">Shaxun</strain>
        <tissue evidence="9">Muscle</tissue>
    </source>
</reference>
<accession>A0A2G8LPG8</accession>